<accession>A0A1K1PQR9</accession>
<dbReference type="SUPFAM" id="SSF46785">
    <property type="entry name" value="Winged helix' DNA-binding domain"/>
    <property type="match status" value="1"/>
</dbReference>
<gene>
    <name evidence="2" type="ORF">SAMN02910280_0060</name>
</gene>
<feature type="domain" description="Transcription regulator PadR N-terminal" evidence="1">
    <location>
        <begin position="14"/>
        <end position="83"/>
    </location>
</feature>
<dbReference type="Gene3D" id="1.10.10.10">
    <property type="entry name" value="Winged helix-like DNA-binding domain superfamily/Winged helix DNA-binding domain"/>
    <property type="match status" value="1"/>
</dbReference>
<evidence type="ECO:0000313" key="2">
    <source>
        <dbReference type="EMBL" id="SFW50040.1"/>
    </source>
</evidence>
<dbReference type="AlphaFoldDB" id="A0A1K1PQR9"/>
<dbReference type="InterPro" id="IPR052509">
    <property type="entry name" value="Metal_resp_DNA-bind_regulator"/>
</dbReference>
<dbReference type="InterPro" id="IPR005149">
    <property type="entry name" value="Tscrpt_reg_PadR_N"/>
</dbReference>
<dbReference type="PANTHER" id="PTHR33169:SF14">
    <property type="entry name" value="TRANSCRIPTIONAL REGULATOR RV3488"/>
    <property type="match status" value="1"/>
</dbReference>
<name>A0A1K1PQR9_RUMFL</name>
<evidence type="ECO:0000313" key="3">
    <source>
        <dbReference type="Proteomes" id="UP000183461"/>
    </source>
</evidence>
<dbReference type="RefSeq" id="WP_024860438.1">
    <property type="nucleotide sequence ID" value="NZ_CACVNT010000021.1"/>
</dbReference>
<organism evidence="2 3">
    <name type="scientific">Ruminococcus flavefaciens</name>
    <dbReference type="NCBI Taxonomy" id="1265"/>
    <lineage>
        <taxon>Bacteria</taxon>
        <taxon>Bacillati</taxon>
        <taxon>Bacillota</taxon>
        <taxon>Clostridia</taxon>
        <taxon>Eubacteriales</taxon>
        <taxon>Oscillospiraceae</taxon>
        <taxon>Ruminococcus</taxon>
    </lineage>
</organism>
<dbReference type="Pfam" id="PF03551">
    <property type="entry name" value="PadR"/>
    <property type="match status" value="1"/>
</dbReference>
<dbReference type="InterPro" id="IPR036388">
    <property type="entry name" value="WH-like_DNA-bd_sf"/>
</dbReference>
<protein>
    <submittedName>
        <fullName evidence="2">PadR family transcriptional regulator, regulatory protein PadR</fullName>
    </submittedName>
</protein>
<dbReference type="PANTHER" id="PTHR33169">
    <property type="entry name" value="PADR-FAMILY TRANSCRIPTIONAL REGULATOR"/>
    <property type="match status" value="1"/>
</dbReference>
<proteinExistence type="predicted"/>
<reference evidence="2 3" key="1">
    <citation type="submission" date="2016-11" db="EMBL/GenBank/DDBJ databases">
        <authorList>
            <person name="Jaros S."/>
            <person name="Januszkiewicz K."/>
            <person name="Wedrychowicz H."/>
        </authorList>
    </citation>
    <scope>NUCLEOTIDE SEQUENCE [LARGE SCALE GENOMIC DNA]</scope>
    <source>
        <strain evidence="2 3">YL228</strain>
    </source>
</reference>
<evidence type="ECO:0000259" key="1">
    <source>
        <dbReference type="Pfam" id="PF03551"/>
    </source>
</evidence>
<dbReference type="Proteomes" id="UP000183461">
    <property type="component" value="Unassembled WGS sequence"/>
</dbReference>
<dbReference type="EMBL" id="FPIP01000010">
    <property type="protein sequence ID" value="SFW50040.1"/>
    <property type="molecule type" value="Genomic_DNA"/>
</dbReference>
<sequence length="110" mass="12916">MGFSINAGLLDAMVLSIVQNNDTYGYEITQYLRKAVDISESTLYPVLRRLQKGELLETYDKEFMGRNRRYYRITPQGNDSLEEYREEWRSHKKKIDSILLNEGAESNEQT</sequence>
<dbReference type="InterPro" id="IPR036390">
    <property type="entry name" value="WH_DNA-bd_sf"/>
</dbReference>